<reference evidence="4" key="1">
    <citation type="submission" date="2016-12" db="EMBL/GenBank/DDBJ databases">
        <authorList>
            <person name="Varghese N."/>
            <person name="Submissions S."/>
        </authorList>
    </citation>
    <scope>NUCLEOTIDE SEQUENCE [LARGE SCALE GENOMIC DNA]</scope>
    <source>
        <strain evidence="4">DSM 13020</strain>
    </source>
</reference>
<dbReference type="Pfam" id="PF01979">
    <property type="entry name" value="Amidohydro_1"/>
    <property type="match status" value="1"/>
</dbReference>
<sequence>MVIKNVLVLINGKLERLDIRILNGYINSLGETIISQDREETIDFSGKIITPGFVNTHTHVGMSVLRGYAEDIPFNTWLFERILPAEERLTPEAIYYGSIVSMMEMASHGVVAFCDMYFHEEMVAQAVADFGMKAVITRGLVDSNGDDNGRLDENIKLYEKWHGYDDRIYVGLGPHAPYSCSREYLLRILDVAKSNDMLVTMHFFENAWEYERYSPEEIINLGFDKIHFIPVHCTQLRDEHLEILKNSYPSINTVSNMKLGNGIPPIVEMLKKGIKITIGTDGPASNNSQNVLFDLRTTVLSQKVKSPENFNIYEAFNSITKNGYEALRLSGGEIAVDMPADLVIFDSNHIQLQPKHKFLENLVHSFTDSVYATMVNGKFVYIDGKYPTIDAEEVLSRFSIFSKKVTGIES</sequence>
<evidence type="ECO:0000256" key="1">
    <source>
        <dbReference type="ARBA" id="ARBA00022801"/>
    </source>
</evidence>
<dbReference type="PANTHER" id="PTHR43794:SF11">
    <property type="entry name" value="AMIDOHYDROLASE-RELATED DOMAIN-CONTAINING PROTEIN"/>
    <property type="match status" value="1"/>
</dbReference>
<dbReference type="PANTHER" id="PTHR43794">
    <property type="entry name" value="AMINOHYDROLASE SSNA-RELATED"/>
    <property type="match status" value="1"/>
</dbReference>
<dbReference type="SUPFAM" id="SSF51556">
    <property type="entry name" value="Metallo-dependent hydrolases"/>
    <property type="match status" value="1"/>
</dbReference>
<dbReference type="InterPro" id="IPR011059">
    <property type="entry name" value="Metal-dep_hydrolase_composite"/>
</dbReference>
<dbReference type="Gene3D" id="2.30.40.10">
    <property type="entry name" value="Urease, subunit C, domain 1"/>
    <property type="match status" value="1"/>
</dbReference>
<proteinExistence type="predicted"/>
<dbReference type="EMBL" id="FRDJ01000003">
    <property type="protein sequence ID" value="SHN55880.1"/>
    <property type="molecule type" value="Genomic_DNA"/>
</dbReference>
<accession>A0A1M7SBJ2</accession>
<keyword evidence="4" id="KW-1185">Reference proteome</keyword>
<dbReference type="InterPro" id="IPR032466">
    <property type="entry name" value="Metal_Hydrolase"/>
</dbReference>
<dbReference type="STRING" id="1121883.SAMN02745226_00708"/>
<evidence type="ECO:0000259" key="2">
    <source>
        <dbReference type="Pfam" id="PF01979"/>
    </source>
</evidence>
<evidence type="ECO:0000313" key="3">
    <source>
        <dbReference type="EMBL" id="SHN55880.1"/>
    </source>
</evidence>
<dbReference type="InterPro" id="IPR050287">
    <property type="entry name" value="MTA/SAH_deaminase"/>
</dbReference>
<name>A0A1M7SBJ2_FERGO</name>
<dbReference type="CDD" id="cd01298">
    <property type="entry name" value="ATZ_TRZ_like"/>
    <property type="match status" value="1"/>
</dbReference>
<dbReference type="SUPFAM" id="SSF51338">
    <property type="entry name" value="Composite domain of metallo-dependent hydrolases"/>
    <property type="match status" value="1"/>
</dbReference>
<evidence type="ECO:0000313" key="4">
    <source>
        <dbReference type="Proteomes" id="UP000184207"/>
    </source>
</evidence>
<dbReference type="RefSeq" id="WP_072758437.1">
    <property type="nucleotide sequence ID" value="NZ_FRDJ01000003.1"/>
</dbReference>
<gene>
    <name evidence="3" type="ORF">SAMN02745226_00708</name>
</gene>
<dbReference type="AlphaFoldDB" id="A0A1M7SBJ2"/>
<dbReference type="Proteomes" id="UP000184207">
    <property type="component" value="Unassembled WGS sequence"/>
</dbReference>
<keyword evidence="1" id="KW-0378">Hydrolase</keyword>
<organism evidence="3 4">
    <name type="scientific">Fervidobacterium gondwanense DSM 13020</name>
    <dbReference type="NCBI Taxonomy" id="1121883"/>
    <lineage>
        <taxon>Bacteria</taxon>
        <taxon>Thermotogati</taxon>
        <taxon>Thermotogota</taxon>
        <taxon>Thermotogae</taxon>
        <taxon>Thermotogales</taxon>
        <taxon>Fervidobacteriaceae</taxon>
        <taxon>Fervidobacterium</taxon>
    </lineage>
</organism>
<feature type="domain" description="Amidohydrolase-related" evidence="2">
    <location>
        <begin position="48"/>
        <end position="380"/>
    </location>
</feature>
<dbReference type="InterPro" id="IPR006680">
    <property type="entry name" value="Amidohydro-rel"/>
</dbReference>
<dbReference type="Gene3D" id="3.20.20.140">
    <property type="entry name" value="Metal-dependent hydrolases"/>
    <property type="match status" value="1"/>
</dbReference>
<dbReference type="OrthoDB" id="9807210at2"/>
<protein>
    <submittedName>
        <fullName evidence="3">5-methylthioadenosine/S-adenosylhomocysteine deaminase</fullName>
    </submittedName>
</protein>
<dbReference type="GO" id="GO:0016810">
    <property type="term" value="F:hydrolase activity, acting on carbon-nitrogen (but not peptide) bonds"/>
    <property type="evidence" value="ECO:0007669"/>
    <property type="project" value="InterPro"/>
</dbReference>